<evidence type="ECO:0000256" key="1">
    <source>
        <dbReference type="ARBA" id="ARBA00010219"/>
    </source>
</evidence>
<keyword evidence="3" id="KW-0028">Amino-acid biosynthesis</keyword>
<dbReference type="PANTHER" id="PTHR31689">
    <property type="entry name" value="DIAMINOPIMELATE EPIMERASE, CHLOROPLASTIC"/>
    <property type="match status" value="1"/>
</dbReference>
<feature type="binding site" evidence="3">
    <location>
        <position position="69"/>
    </location>
    <ligand>
        <name>substrate</name>
    </ligand>
</feature>
<comment type="similarity">
    <text evidence="1 3">Belongs to the diaminopimelate epimerase family.</text>
</comment>
<dbReference type="Pfam" id="PF01678">
    <property type="entry name" value="DAP_epimerase"/>
    <property type="match status" value="2"/>
</dbReference>
<feature type="active site" description="Proton donor" evidence="3">
    <location>
        <position position="78"/>
    </location>
</feature>
<dbReference type="GO" id="GO:0009089">
    <property type="term" value="P:lysine biosynthetic process via diaminopimelate"/>
    <property type="evidence" value="ECO:0007669"/>
    <property type="project" value="UniProtKB-UniRule"/>
</dbReference>
<keyword evidence="6" id="KW-1185">Reference proteome</keyword>
<sequence length="273" mass="30307">MTPLTKIFFEKYQGTGNDFVMIDDRKEQFDTNNNELVARLCHRRFGIGADGLILLRNDEKADFKMVYFNADGKEGSMCGNGGRCIVAFAHSLGIFKDQTVFNAVDGLHEASITNGIVSLKMKDVDTVEQEKDFYFLDTGSPHYVSYVENLANFDVFGQGKAIRYNDRFREKGTNVNFVQRVGDKHLFVRTYERGVEDETLSCGTGVTACAIAESLANPTMNGISSLGLGVGFEVKIKVMGGELAVAYHKNGLHFTNIYLKGKAEKVFEGTIQL</sequence>
<feature type="site" description="Could be important to modulate the pK values of the two catalytic cysteine residues" evidence="3">
    <location>
        <position position="192"/>
    </location>
</feature>
<evidence type="ECO:0000256" key="3">
    <source>
        <dbReference type="HAMAP-Rule" id="MF_00197"/>
    </source>
</evidence>
<keyword evidence="3" id="KW-0963">Cytoplasm</keyword>
<dbReference type="GO" id="GO:0008837">
    <property type="term" value="F:diaminopimelate epimerase activity"/>
    <property type="evidence" value="ECO:0007669"/>
    <property type="project" value="UniProtKB-UniRule"/>
</dbReference>
<comment type="catalytic activity">
    <reaction evidence="3">
        <text>(2S,6S)-2,6-diaminopimelate = meso-2,6-diaminopimelate</text>
        <dbReference type="Rhea" id="RHEA:15393"/>
        <dbReference type="ChEBI" id="CHEBI:57609"/>
        <dbReference type="ChEBI" id="CHEBI:57791"/>
        <dbReference type="EC" id="5.1.1.7"/>
    </reaction>
</comment>
<dbReference type="NCBIfam" id="TIGR00652">
    <property type="entry name" value="DapF"/>
    <property type="match status" value="1"/>
</dbReference>
<dbReference type="GO" id="GO:0005829">
    <property type="term" value="C:cytosol"/>
    <property type="evidence" value="ECO:0007669"/>
    <property type="project" value="TreeGrafter"/>
</dbReference>
<accession>A0A1I2JPC9</accession>
<evidence type="ECO:0000256" key="4">
    <source>
        <dbReference type="NCBIfam" id="TIGR00652"/>
    </source>
</evidence>
<evidence type="ECO:0000256" key="2">
    <source>
        <dbReference type="ARBA" id="ARBA00023235"/>
    </source>
</evidence>
<feature type="binding site" evidence="3">
    <location>
        <position position="17"/>
    </location>
    <ligand>
        <name>substrate</name>
    </ligand>
</feature>
<dbReference type="OrthoDB" id="9805408at2"/>
<organism evidence="5 6">
    <name type="scientific">Thermoflexibacter ruber</name>
    <dbReference type="NCBI Taxonomy" id="1003"/>
    <lineage>
        <taxon>Bacteria</taxon>
        <taxon>Pseudomonadati</taxon>
        <taxon>Bacteroidota</taxon>
        <taxon>Cytophagia</taxon>
        <taxon>Cytophagales</taxon>
        <taxon>Thermoflexibacteraceae</taxon>
        <taxon>Thermoflexibacter</taxon>
    </lineage>
</organism>
<dbReference type="RefSeq" id="WP_091549302.1">
    <property type="nucleotide sequence ID" value="NZ_FONY01000057.1"/>
</dbReference>
<dbReference type="AlphaFoldDB" id="A0A1I2JPC9"/>
<reference evidence="5 6" key="1">
    <citation type="submission" date="2016-10" db="EMBL/GenBank/DDBJ databases">
        <authorList>
            <person name="de Groot N.N."/>
        </authorList>
    </citation>
    <scope>NUCLEOTIDE SEQUENCE [LARGE SCALE GENOMIC DNA]</scope>
    <source>
        <strain>GEY</strain>
        <strain evidence="6">DSM 9560</strain>
    </source>
</reference>
<feature type="site" description="Could be important to modulate the pK values of the two catalytic cysteine residues" evidence="3">
    <location>
        <position position="142"/>
    </location>
</feature>
<dbReference type="Gene3D" id="3.10.310.10">
    <property type="entry name" value="Diaminopimelate Epimerase, Chain A, domain 1"/>
    <property type="match status" value="2"/>
</dbReference>
<feature type="binding site" evidence="3">
    <location>
        <begin position="203"/>
        <end position="204"/>
    </location>
    <ligand>
        <name>substrate</name>
    </ligand>
</feature>
<comment type="pathway">
    <text evidence="3">Amino-acid biosynthesis; L-lysine biosynthesis via DAP pathway; DL-2,6-diaminopimelate from LL-2,6-diaminopimelate: step 1/1.</text>
</comment>
<feature type="binding site" evidence="3">
    <location>
        <position position="174"/>
    </location>
    <ligand>
        <name>substrate</name>
    </ligand>
</feature>
<dbReference type="SUPFAM" id="SSF54506">
    <property type="entry name" value="Diaminopimelate epimerase-like"/>
    <property type="match status" value="2"/>
</dbReference>
<dbReference type="EMBL" id="FONY01000057">
    <property type="protein sequence ID" value="SFF55770.1"/>
    <property type="molecule type" value="Genomic_DNA"/>
</dbReference>
<dbReference type="Proteomes" id="UP000199513">
    <property type="component" value="Unassembled WGS sequence"/>
</dbReference>
<dbReference type="InterPro" id="IPR001653">
    <property type="entry name" value="DAP_epimerase_DapF"/>
</dbReference>
<dbReference type="STRING" id="1003.SAMN04488541_10575"/>
<dbReference type="UniPathway" id="UPA00034">
    <property type="reaction ID" value="UER00025"/>
</dbReference>
<comment type="subunit">
    <text evidence="3">Homodimer.</text>
</comment>
<evidence type="ECO:0000313" key="5">
    <source>
        <dbReference type="EMBL" id="SFF55770.1"/>
    </source>
</evidence>
<comment type="caution">
    <text evidence="3">Lacks conserved residue(s) required for the propagation of feature annotation.</text>
</comment>
<feature type="binding site" evidence="3">
    <location>
        <begin position="192"/>
        <end position="193"/>
    </location>
    <ligand>
        <name>substrate</name>
    </ligand>
</feature>
<comment type="subcellular location">
    <subcellularLocation>
        <location evidence="3">Cytoplasm</location>
    </subcellularLocation>
</comment>
<gene>
    <name evidence="3" type="primary">dapF</name>
    <name evidence="5" type="ORF">SAMN04488541_10575</name>
</gene>
<proteinExistence type="inferred from homology"/>
<feature type="active site" description="Proton acceptor" evidence="3">
    <location>
        <position position="202"/>
    </location>
</feature>
<keyword evidence="2 3" id="KW-0413">Isomerase</keyword>
<dbReference type="EC" id="5.1.1.7" evidence="3 4"/>
<evidence type="ECO:0000313" key="6">
    <source>
        <dbReference type="Proteomes" id="UP000199513"/>
    </source>
</evidence>
<name>A0A1I2JPC9_9BACT</name>
<dbReference type="PANTHER" id="PTHR31689:SF0">
    <property type="entry name" value="DIAMINOPIMELATE EPIMERASE"/>
    <property type="match status" value="1"/>
</dbReference>
<keyword evidence="3" id="KW-0457">Lysine biosynthesis</keyword>
<protein>
    <recommendedName>
        <fullName evidence="3 4">Diaminopimelate epimerase</fullName>
        <shortName evidence="3">DAP epimerase</shortName>
        <ecNumber evidence="3 4">5.1.1.7</ecNumber>
    </recommendedName>
    <alternativeName>
        <fullName evidence="3">PLP-independent amino acid racemase</fullName>
    </alternativeName>
</protein>
<feature type="binding site" evidence="3">
    <location>
        <begin position="79"/>
        <end position="80"/>
    </location>
    <ligand>
        <name>substrate</name>
    </ligand>
</feature>
<comment type="function">
    <text evidence="3">Catalyzes the stereoinversion of LL-2,6-diaminopimelate (L,L-DAP) to meso-diaminopimelate (meso-DAP), a precursor of L-lysine and an essential component of the bacterial peptidoglycan.</text>
</comment>
<dbReference type="HAMAP" id="MF_00197">
    <property type="entry name" value="DAP_epimerase"/>
    <property type="match status" value="1"/>
</dbReference>